<evidence type="ECO:0000259" key="1">
    <source>
        <dbReference type="Pfam" id="PF01968"/>
    </source>
</evidence>
<dbReference type="Proteomes" id="UP000527860">
    <property type="component" value="Unassembled WGS sequence"/>
</dbReference>
<dbReference type="InterPro" id="IPR045079">
    <property type="entry name" value="Oxoprolinase-like"/>
</dbReference>
<dbReference type="Pfam" id="PF01968">
    <property type="entry name" value="Hydantoinase_A"/>
    <property type="match status" value="1"/>
</dbReference>
<feature type="domain" description="Acetophenone carboxylase-like C-terminal" evidence="3">
    <location>
        <begin position="528"/>
        <end position="682"/>
    </location>
</feature>
<evidence type="ECO:0000313" key="5">
    <source>
        <dbReference type="EMBL" id="MDB0579458.1"/>
    </source>
</evidence>
<sequence>MGYVIGIDVGGTFTDLLLMESSTGKQTINKTSTIVEDPSVGVMNGLEGFAEMLDVTVSELLADTSLIVHGTTVTTNAVLTNNGSKTALVTTEGFRDVLQMRRGVRSRDNLFNNKYEAPPALVPRDLRIGVSERMDKGGEVMTAVDEEQVVAIAEKLKSEKVEAVAISFMHSYANDAHEQAVKKLIETHLPDAFTTASTEVVPIIRLYDRTSTAVMNAYAGPILNQYITNLVDKLENHDFNGNLLIMQSNGGVNNADTVKKLPATTLLSGPAAGPVAGGKFAEASGFANAIVVDMGGTSFEASIVRDGKVAIRKNGDINRNSISLPMADIHTIGSGGGSIARVNDGGLLKVGPESAGATPGPVSYSRGGVEPTTSDANLVLGYLNGDYFLGGSMPLDKGAAKAAIEEKIAEPTGLTTEKAAFGIYSISNLNMASGIKDVTVENGYDPREFPLVVAGGAGPVHAAMIARELGIREIIVPRFSSVLCAVGMLSSMLRHDYLRSHYSKWSEIDHKSLYNIIEDDVLEGKALLSAEGVPEDEQVVIVGLDLRYLGQHFEVTVEFDIKMLLDAQREEVENLFHEEHQRLYGFNLKGNEMELMNIRVSCQGEHTKFSIQEIQDADRESSGYLKNTRQMYDPVRHEFVEAHVYDGEEMGAGCTVDGPAIIELVTTTIIVPDQFQVKTEQNGNFLMKDQGE</sequence>
<evidence type="ECO:0000313" key="4">
    <source>
        <dbReference type="EMBL" id="KIH71402.1"/>
    </source>
</evidence>
<dbReference type="InterPro" id="IPR002821">
    <property type="entry name" value="Hydantoinase_A"/>
</dbReference>
<comment type="caution">
    <text evidence="4">The sequence shown here is derived from an EMBL/GenBank/DDBJ whole genome shotgun (WGS) entry which is preliminary data.</text>
</comment>
<dbReference type="Pfam" id="PF19278">
    <property type="entry name" value="Hydant_A_C"/>
    <property type="match status" value="1"/>
</dbReference>
<dbReference type="GO" id="GO:0005829">
    <property type="term" value="C:cytosol"/>
    <property type="evidence" value="ECO:0007669"/>
    <property type="project" value="TreeGrafter"/>
</dbReference>
<name>A0A0C2E7Z0_9STAP</name>
<dbReference type="InterPro" id="IPR008040">
    <property type="entry name" value="Hydant_A_N"/>
</dbReference>
<dbReference type="GeneID" id="77844227"/>
<accession>A0A0C2E7Z0</accession>
<dbReference type="InterPro" id="IPR049517">
    <property type="entry name" value="ACX-like_C"/>
</dbReference>
<protein>
    <submittedName>
        <fullName evidence="4">Acetone carboxylase</fullName>
    </submittedName>
    <submittedName>
        <fullName evidence="5">Hydantoinase/oxoprolinase family protein</fullName>
    </submittedName>
</protein>
<reference evidence="5" key="3">
    <citation type="submission" date="2022-12" db="EMBL/GenBank/DDBJ databases">
        <title>Genome analysis and biological profiling of marine Salinicoccus roseus MOSEL-ME25.</title>
        <authorList>
            <person name="Mirza F.T."/>
            <person name="Xie Y."/>
            <person name="Shinwari Z.K."/>
        </authorList>
    </citation>
    <scope>NUCLEOTIDE SEQUENCE</scope>
    <source>
        <strain evidence="5">MOSEL-ME25</strain>
    </source>
</reference>
<dbReference type="PANTHER" id="PTHR11365:SF23">
    <property type="entry name" value="HYPOTHETICAL 5-OXOPROLINASE (EUROFUNG)-RELATED"/>
    <property type="match status" value="1"/>
</dbReference>
<dbReference type="Proteomes" id="UP000031546">
    <property type="component" value="Unassembled WGS sequence"/>
</dbReference>
<dbReference type="EMBL" id="JABEVU030000001">
    <property type="protein sequence ID" value="MDB0579458.1"/>
    <property type="molecule type" value="Genomic_DNA"/>
</dbReference>
<dbReference type="Pfam" id="PF05378">
    <property type="entry name" value="Hydant_A_N"/>
    <property type="match status" value="1"/>
</dbReference>
<gene>
    <name evidence="5" type="ORF">F7P68_0002870</name>
    <name evidence="4" type="ORF">SN16_01565</name>
</gene>
<dbReference type="EMBL" id="JXII01000002">
    <property type="protein sequence ID" value="KIH71402.1"/>
    <property type="molecule type" value="Genomic_DNA"/>
</dbReference>
<dbReference type="AlphaFoldDB" id="A0A0C2E7Z0"/>
<dbReference type="GO" id="GO:0006749">
    <property type="term" value="P:glutathione metabolic process"/>
    <property type="evidence" value="ECO:0007669"/>
    <property type="project" value="TreeGrafter"/>
</dbReference>
<evidence type="ECO:0000259" key="2">
    <source>
        <dbReference type="Pfam" id="PF05378"/>
    </source>
</evidence>
<evidence type="ECO:0000259" key="3">
    <source>
        <dbReference type="Pfam" id="PF19278"/>
    </source>
</evidence>
<evidence type="ECO:0000313" key="7">
    <source>
        <dbReference type="Proteomes" id="UP000527860"/>
    </source>
</evidence>
<evidence type="ECO:0000313" key="6">
    <source>
        <dbReference type="Proteomes" id="UP000031546"/>
    </source>
</evidence>
<feature type="domain" description="Hydantoinase/oxoprolinase N-terminal" evidence="2">
    <location>
        <begin position="5"/>
        <end position="188"/>
    </location>
</feature>
<keyword evidence="7" id="KW-1185">Reference proteome</keyword>
<dbReference type="OrthoDB" id="9768323at2"/>
<reference evidence="5" key="2">
    <citation type="submission" date="2020-04" db="EMBL/GenBank/DDBJ databases">
        <authorList>
            <person name="Tanveer F."/>
            <person name="Xie Y."/>
            <person name="Shinwari Z.K."/>
        </authorList>
    </citation>
    <scope>NUCLEOTIDE SEQUENCE</scope>
    <source>
        <strain evidence="5">MOSEL-ME25</strain>
    </source>
</reference>
<dbReference type="STRING" id="45670.SN16_01565"/>
<dbReference type="SUPFAM" id="SSF53067">
    <property type="entry name" value="Actin-like ATPase domain"/>
    <property type="match status" value="1"/>
</dbReference>
<dbReference type="GO" id="GO:0017168">
    <property type="term" value="F:5-oxoprolinase (ATP-hydrolyzing) activity"/>
    <property type="evidence" value="ECO:0007669"/>
    <property type="project" value="TreeGrafter"/>
</dbReference>
<reference evidence="4 6" key="1">
    <citation type="submission" date="2015-01" db="EMBL/GenBank/DDBJ databases">
        <title>Genome sequences of high lactate-tolerant strain Salinicoccus roseus W12 with industrial interest.</title>
        <authorList>
            <person name="Wang H."/>
            <person name="Yu B."/>
        </authorList>
    </citation>
    <scope>NUCLEOTIDE SEQUENCE [LARGE SCALE GENOMIC DNA]</scope>
    <source>
        <strain evidence="4 6">W12</strain>
    </source>
</reference>
<dbReference type="PANTHER" id="PTHR11365">
    <property type="entry name" value="5-OXOPROLINASE RELATED"/>
    <property type="match status" value="1"/>
</dbReference>
<dbReference type="RefSeq" id="WP_040104866.1">
    <property type="nucleotide sequence ID" value="NZ_JABEVU030000001.1"/>
</dbReference>
<proteinExistence type="predicted"/>
<feature type="domain" description="Hydantoinase A/oxoprolinase" evidence="1">
    <location>
        <begin position="209"/>
        <end position="496"/>
    </location>
</feature>
<dbReference type="InterPro" id="IPR043129">
    <property type="entry name" value="ATPase_NBD"/>
</dbReference>
<organism evidence="4 6">
    <name type="scientific">Salinicoccus roseus</name>
    <dbReference type="NCBI Taxonomy" id="45670"/>
    <lineage>
        <taxon>Bacteria</taxon>
        <taxon>Bacillati</taxon>
        <taxon>Bacillota</taxon>
        <taxon>Bacilli</taxon>
        <taxon>Bacillales</taxon>
        <taxon>Staphylococcaceae</taxon>
        <taxon>Salinicoccus</taxon>
    </lineage>
</organism>